<dbReference type="Gene3D" id="3.40.50.1820">
    <property type="entry name" value="alpha/beta hydrolase"/>
    <property type="match status" value="1"/>
</dbReference>
<dbReference type="AlphaFoldDB" id="A0A378Y321"/>
<proteinExistence type="predicted"/>
<gene>
    <name evidence="1" type="ORF">NCTC10343_04492</name>
</gene>
<keyword evidence="1" id="KW-0378">Hydrolase</keyword>
<reference evidence="1 2" key="1">
    <citation type="submission" date="2018-06" db="EMBL/GenBank/DDBJ databases">
        <authorList>
            <consortium name="Pathogen Informatics"/>
            <person name="Doyle S."/>
        </authorList>
    </citation>
    <scope>NUCLEOTIDE SEQUENCE [LARGE SCALE GENOMIC DNA]</scope>
    <source>
        <strain evidence="1 2">NCTC10343</strain>
    </source>
</reference>
<organism evidence="1 2">
    <name type="scientific">Paenibacillus polymyxa</name>
    <name type="common">Bacillus polymyxa</name>
    <dbReference type="NCBI Taxonomy" id="1406"/>
    <lineage>
        <taxon>Bacteria</taxon>
        <taxon>Bacillati</taxon>
        <taxon>Bacillota</taxon>
        <taxon>Bacilli</taxon>
        <taxon>Bacillales</taxon>
        <taxon>Paenibacillaceae</taxon>
        <taxon>Paenibacillus</taxon>
    </lineage>
</organism>
<sequence length="153" mass="17699">MALYCAVKHPQMFATVTTIGCSGVACPEGADEFEPEWLIQNECYEMIHQMMERHEEAHQGNWQEFMRQSAQDWRQYPQLTRNELSRITCPALFIAGEHDDFATEEQLQELCSCVQDSRYLVALGCSHRPHMLREQPILINDSILQFLNNHAIG</sequence>
<accession>A0A378Y321</accession>
<dbReference type="GO" id="GO:0016787">
    <property type="term" value="F:hydrolase activity"/>
    <property type="evidence" value="ECO:0007669"/>
    <property type="project" value="UniProtKB-KW"/>
</dbReference>
<evidence type="ECO:0000313" key="1">
    <source>
        <dbReference type="EMBL" id="SUA71585.1"/>
    </source>
</evidence>
<dbReference type="InterPro" id="IPR029058">
    <property type="entry name" value="AB_hydrolase_fold"/>
</dbReference>
<name>A0A378Y321_PAEPO</name>
<evidence type="ECO:0000313" key="2">
    <source>
        <dbReference type="Proteomes" id="UP000254400"/>
    </source>
</evidence>
<protein>
    <submittedName>
        <fullName evidence="1">Alpha/beta hydrolase</fullName>
    </submittedName>
</protein>
<dbReference type="EMBL" id="UGSC01000001">
    <property type="protein sequence ID" value="SUA71585.1"/>
    <property type="molecule type" value="Genomic_DNA"/>
</dbReference>
<dbReference type="SUPFAM" id="SSF53474">
    <property type="entry name" value="alpha/beta-Hydrolases"/>
    <property type="match status" value="1"/>
</dbReference>
<dbReference type="Proteomes" id="UP000254400">
    <property type="component" value="Unassembled WGS sequence"/>
</dbReference>